<feature type="transmembrane region" description="Helical" evidence="13">
    <location>
        <begin position="565"/>
        <end position="588"/>
    </location>
</feature>
<sequence length="802" mass="92252">MAAVGAAPADATMVPPDSGGKQMETVTQEPFVKKPSWVEIHYLLKVSYILISVFMERSAFFGMNVLLTLYFVRFHHWNENLSTAIYHAFIGSCYLYTIVGAMVADSWLGKYKATLVWYILYLLGFIFLLLSSLPFSRGQALPKLLIGVGLTLIAFAVGGIKPCTTAFFGDQFQEEHVEMRRKFFAVLYFLINLGVLISMCVTPVIKKDIECFGKDCYGLAFGASGAILLFSFIIFMSGQSRYVKSPPEGNMLVKVCKCIQFALSNRLRNRSRQIPKREHWLDWAAEQYPMQLIMEVKALMRMLVLYIPLPMFWALFDQQGSRWTLQATRMDGNVGLFVIKPDQVQILNPFLILILVPMFELGIYPLIKMCQINLTPIRKMVIGMVLAALAFTVAAVIEIQMHEVTEMTPLDYNKSYLQIINLARNEVQVTVQQGERDFLTSEPIGALQKSFHYYKLYLEGKHQSVRFVLKSQGATTEKYHDIKRRKWYSLVIYTAGANISNLLLEEMNAKPANGLAAVRFVNTLKKDIHIFLGSGDAIRIGKNYKFSDYQTMERGEYKQVRCKTWVGACTMDLGLLDFGAVYTVFILWGSRSILRVWKINTIPPNHLSILWQVPQYVLITAGEVMFSVTSFDFSYAEAPASMKSVLQSIAMMTVAMGNVIVLIIAEAGLLVQWAEFLLFACLLLGVCIVFSIMGYYYVPWAKAQQMVREEQEQQAQREQQQAQKEQQQEQWWEQQQQRRWEQQQHWKQKQQEQRARWQRQQKQWEQEQLEREKWQQQDGDREGEKPAPAQDREGGNLDLDKQ</sequence>
<feature type="transmembrane region" description="Helical" evidence="13">
    <location>
        <begin position="141"/>
        <end position="162"/>
    </location>
</feature>
<feature type="transmembrane region" description="Helical" evidence="13">
    <location>
        <begin position="676"/>
        <end position="698"/>
    </location>
</feature>
<proteinExistence type="inferred from homology"/>
<evidence type="ECO:0000256" key="12">
    <source>
        <dbReference type="SAM" id="MobiDB-lite"/>
    </source>
</evidence>
<feature type="coiled-coil region" evidence="11">
    <location>
        <begin position="701"/>
        <end position="767"/>
    </location>
</feature>
<feature type="transmembrane region" description="Helical" evidence="13">
    <location>
        <begin position="217"/>
        <end position="236"/>
    </location>
</feature>
<dbReference type="GO" id="GO:0071916">
    <property type="term" value="F:dipeptide transmembrane transporter activity"/>
    <property type="evidence" value="ECO:0000318"/>
    <property type="project" value="GO_Central"/>
</dbReference>
<feature type="transmembrane region" description="Helical" evidence="13">
    <location>
        <begin position="84"/>
        <end position="103"/>
    </location>
</feature>
<evidence type="ECO:0000256" key="13">
    <source>
        <dbReference type="SAM" id="Phobius"/>
    </source>
</evidence>
<keyword evidence="11" id="KW-0175">Coiled coil</keyword>
<dbReference type="Gene3D" id="1.20.1250.20">
    <property type="entry name" value="MFS general substrate transporter like domains"/>
    <property type="match status" value="2"/>
</dbReference>
<keyword evidence="3" id="KW-0813">Transport</keyword>
<dbReference type="PANTHER" id="PTHR11654">
    <property type="entry name" value="OLIGOPEPTIDE TRANSPORTER-RELATED"/>
    <property type="match status" value="1"/>
</dbReference>
<keyword evidence="6" id="KW-0571">Peptide transport</keyword>
<feature type="transmembrane region" description="Helical" evidence="13">
    <location>
        <begin position="48"/>
        <end position="72"/>
    </location>
</feature>
<evidence type="ECO:0000313" key="14">
    <source>
        <dbReference type="Ensembl" id="ENSOANP00000042033.1"/>
    </source>
</evidence>
<dbReference type="GO" id="GO:0016324">
    <property type="term" value="C:apical plasma membrane"/>
    <property type="evidence" value="ECO:0000318"/>
    <property type="project" value="GO_Central"/>
</dbReference>
<dbReference type="SUPFAM" id="SSF103473">
    <property type="entry name" value="MFS general substrate transporter"/>
    <property type="match status" value="2"/>
</dbReference>
<dbReference type="FunFam" id="1.20.1250.20:FF:001522">
    <property type="entry name" value="Os12g0240875 protein"/>
    <property type="match status" value="1"/>
</dbReference>
<dbReference type="InterPro" id="IPR036259">
    <property type="entry name" value="MFS_trans_sf"/>
</dbReference>
<evidence type="ECO:0000256" key="4">
    <source>
        <dbReference type="ARBA" id="ARBA00022692"/>
    </source>
</evidence>
<keyword evidence="8 13" id="KW-1133">Transmembrane helix</keyword>
<gene>
    <name evidence="14" type="primary">LOC100091642</name>
</gene>
<evidence type="ECO:0000256" key="8">
    <source>
        <dbReference type="ARBA" id="ARBA00022989"/>
    </source>
</evidence>
<comment type="subunit">
    <text evidence="10">Interacts (via extracellular domain region) with trypsin.</text>
</comment>
<accession>A0A6I8NMY2</accession>
<evidence type="ECO:0008006" key="16">
    <source>
        <dbReference type="Google" id="ProtNLM"/>
    </source>
</evidence>
<feature type="transmembrane region" description="Helical" evidence="13">
    <location>
        <begin position="115"/>
        <end position="135"/>
    </location>
</feature>
<evidence type="ECO:0000256" key="9">
    <source>
        <dbReference type="ARBA" id="ARBA00023136"/>
    </source>
</evidence>
<evidence type="ECO:0000256" key="3">
    <source>
        <dbReference type="ARBA" id="ARBA00022448"/>
    </source>
</evidence>
<dbReference type="Ensembl" id="ENSOANT00000076737.1">
    <property type="protein sequence ID" value="ENSOANP00000042033.1"/>
    <property type="gene ID" value="ENSOANG00000043602.1"/>
</dbReference>
<protein>
    <recommendedName>
        <fullName evidence="16">Solute carrier family 15 member 2</fullName>
    </recommendedName>
</protein>
<evidence type="ECO:0000256" key="5">
    <source>
        <dbReference type="ARBA" id="ARBA00022847"/>
    </source>
</evidence>
<name>A0A6I8NMY2_ORNAN</name>
<dbReference type="GO" id="GO:0015031">
    <property type="term" value="P:protein transport"/>
    <property type="evidence" value="ECO:0007669"/>
    <property type="project" value="UniProtKB-KW"/>
</dbReference>
<keyword evidence="7" id="KW-0653">Protein transport</keyword>
<dbReference type="GO" id="GO:0015293">
    <property type="term" value="F:symporter activity"/>
    <property type="evidence" value="ECO:0007669"/>
    <property type="project" value="UniProtKB-KW"/>
</dbReference>
<dbReference type="AlphaFoldDB" id="A0A6I8NMY2"/>
<feature type="transmembrane region" description="Helical" evidence="13">
    <location>
        <begin position="346"/>
        <end position="367"/>
    </location>
</feature>
<feature type="transmembrane region" description="Helical" evidence="13">
    <location>
        <begin position="298"/>
        <end position="316"/>
    </location>
</feature>
<feature type="transmembrane region" description="Helical" evidence="13">
    <location>
        <begin position="649"/>
        <end position="670"/>
    </location>
</feature>
<evidence type="ECO:0000256" key="2">
    <source>
        <dbReference type="ARBA" id="ARBA00005982"/>
    </source>
</evidence>
<evidence type="ECO:0000256" key="1">
    <source>
        <dbReference type="ARBA" id="ARBA00004141"/>
    </source>
</evidence>
<feature type="region of interest" description="Disordered" evidence="12">
    <location>
        <begin position="1"/>
        <end position="22"/>
    </location>
</feature>
<reference evidence="14 15" key="1">
    <citation type="journal article" date="2008" name="Nature">
        <title>Genome analysis of the platypus reveals unique signatures of evolution.</title>
        <authorList>
            <person name="Warren W.C."/>
            <person name="Hillier L.W."/>
            <person name="Marshall Graves J.A."/>
            <person name="Birney E."/>
            <person name="Ponting C.P."/>
            <person name="Grutzner F."/>
            <person name="Belov K."/>
            <person name="Miller W."/>
            <person name="Clarke L."/>
            <person name="Chinwalla A.T."/>
            <person name="Yang S.P."/>
            <person name="Heger A."/>
            <person name="Locke D.P."/>
            <person name="Miethke P."/>
            <person name="Waters P.D."/>
            <person name="Veyrunes F."/>
            <person name="Fulton L."/>
            <person name="Fulton B."/>
            <person name="Graves T."/>
            <person name="Wallis J."/>
            <person name="Puente X.S."/>
            <person name="Lopez-Otin C."/>
            <person name="Ordonez G.R."/>
            <person name="Eichler E.E."/>
            <person name="Chen L."/>
            <person name="Cheng Z."/>
            <person name="Deakin J.E."/>
            <person name="Alsop A."/>
            <person name="Thompson K."/>
            <person name="Kirby P."/>
            <person name="Papenfuss A.T."/>
            <person name="Wakefield M.J."/>
            <person name="Olender T."/>
            <person name="Lancet D."/>
            <person name="Huttley G.A."/>
            <person name="Smit A.F."/>
            <person name="Pask A."/>
            <person name="Temple-Smith P."/>
            <person name="Batzer M.A."/>
            <person name="Walker J.A."/>
            <person name="Konkel M.K."/>
            <person name="Harris R.S."/>
            <person name="Whittington C.M."/>
            <person name="Wong E.S."/>
            <person name="Gemmell N.J."/>
            <person name="Buschiazzo E."/>
            <person name="Vargas Jentzsch I.M."/>
            <person name="Merkel A."/>
            <person name="Schmitz J."/>
            <person name="Zemann A."/>
            <person name="Churakov G."/>
            <person name="Kriegs J.O."/>
            <person name="Brosius J."/>
            <person name="Murchison E.P."/>
            <person name="Sachidanandam R."/>
            <person name="Smith C."/>
            <person name="Hannon G.J."/>
            <person name="Tsend-Ayush E."/>
            <person name="McMillan D."/>
            <person name="Attenborough R."/>
            <person name="Rens W."/>
            <person name="Ferguson-Smith M."/>
            <person name="Lefevre C.M."/>
            <person name="Sharp J.A."/>
            <person name="Nicholas K.R."/>
            <person name="Ray D.A."/>
            <person name="Kube M."/>
            <person name="Reinhardt R."/>
            <person name="Pringle T.H."/>
            <person name="Taylor J."/>
            <person name="Jones R.C."/>
            <person name="Nixon B."/>
            <person name="Dacheux J.L."/>
            <person name="Niwa H."/>
            <person name="Sekita Y."/>
            <person name="Huang X."/>
            <person name="Stark A."/>
            <person name="Kheradpour P."/>
            <person name="Kellis M."/>
            <person name="Flicek P."/>
            <person name="Chen Y."/>
            <person name="Webber C."/>
            <person name="Hardison R."/>
            <person name="Nelson J."/>
            <person name="Hallsworth-Pepin K."/>
            <person name="Delehaunty K."/>
            <person name="Markovic C."/>
            <person name="Minx P."/>
            <person name="Feng Y."/>
            <person name="Kremitzki C."/>
            <person name="Mitreva M."/>
            <person name="Glasscock J."/>
            <person name="Wylie T."/>
            <person name="Wohldmann P."/>
            <person name="Thiru P."/>
            <person name="Nhan M.N."/>
            <person name="Pohl C.S."/>
            <person name="Smith S.M."/>
            <person name="Hou S."/>
            <person name="Nefedov M."/>
            <person name="de Jong P.J."/>
            <person name="Renfree M.B."/>
            <person name="Mardis E.R."/>
            <person name="Wilson R.K."/>
        </authorList>
    </citation>
    <scope>NUCLEOTIDE SEQUENCE [LARGE SCALE GENOMIC DNA]</scope>
    <source>
        <strain evidence="14 15">Glennie</strain>
    </source>
</reference>
<keyword evidence="4 13" id="KW-0812">Transmembrane</keyword>
<dbReference type="FunFam" id="1.20.1250.20:FF:000049">
    <property type="entry name" value="Solute carrier family 15 member 2"/>
    <property type="match status" value="1"/>
</dbReference>
<comment type="similarity">
    <text evidence="2">Belongs to the major facilitator superfamily. Proton-dependent oligopeptide transporter (POT/PTR) (TC 2.A.17) family.</text>
</comment>
<feature type="transmembrane region" description="Helical" evidence="13">
    <location>
        <begin position="379"/>
        <end position="397"/>
    </location>
</feature>
<dbReference type="GeneTree" id="ENSGT00940000156507"/>
<dbReference type="GO" id="GO:0005886">
    <property type="term" value="C:plasma membrane"/>
    <property type="evidence" value="ECO:0000318"/>
    <property type="project" value="GO_Central"/>
</dbReference>
<dbReference type="GO" id="GO:0140206">
    <property type="term" value="P:dipeptide import across plasma membrane"/>
    <property type="evidence" value="ECO:0000318"/>
    <property type="project" value="GO_Central"/>
</dbReference>
<reference evidence="14" key="3">
    <citation type="submission" date="2025-09" db="UniProtKB">
        <authorList>
            <consortium name="Ensembl"/>
        </authorList>
    </citation>
    <scope>IDENTIFICATION</scope>
    <source>
        <strain evidence="14">Glennie</strain>
    </source>
</reference>
<dbReference type="Proteomes" id="UP000002279">
    <property type="component" value="Chromosome 1"/>
</dbReference>
<feature type="transmembrane region" description="Helical" evidence="13">
    <location>
        <begin position="183"/>
        <end position="205"/>
    </location>
</feature>
<evidence type="ECO:0000256" key="10">
    <source>
        <dbReference type="ARBA" id="ARBA00023617"/>
    </source>
</evidence>
<evidence type="ECO:0000256" key="11">
    <source>
        <dbReference type="SAM" id="Coils"/>
    </source>
</evidence>
<keyword evidence="15" id="KW-1185">Reference proteome</keyword>
<evidence type="ECO:0000313" key="15">
    <source>
        <dbReference type="Proteomes" id="UP000002279"/>
    </source>
</evidence>
<dbReference type="Pfam" id="PF00854">
    <property type="entry name" value="PTR2"/>
    <property type="match status" value="2"/>
</dbReference>
<organism evidence="14 15">
    <name type="scientific">Ornithorhynchus anatinus</name>
    <name type="common">Duckbill platypus</name>
    <dbReference type="NCBI Taxonomy" id="9258"/>
    <lineage>
        <taxon>Eukaryota</taxon>
        <taxon>Metazoa</taxon>
        <taxon>Chordata</taxon>
        <taxon>Craniata</taxon>
        <taxon>Vertebrata</taxon>
        <taxon>Euteleostomi</taxon>
        <taxon>Mammalia</taxon>
        <taxon>Monotremata</taxon>
        <taxon>Ornithorhynchidae</taxon>
        <taxon>Ornithorhynchus</taxon>
    </lineage>
</organism>
<keyword evidence="5" id="KW-0769">Symport</keyword>
<dbReference type="InterPro" id="IPR000109">
    <property type="entry name" value="POT_fam"/>
</dbReference>
<reference evidence="14" key="2">
    <citation type="submission" date="2025-08" db="UniProtKB">
        <authorList>
            <consortium name="Ensembl"/>
        </authorList>
    </citation>
    <scope>IDENTIFICATION</scope>
    <source>
        <strain evidence="14">Glennie</strain>
    </source>
</reference>
<dbReference type="OMA" id="MAHESIC"/>
<evidence type="ECO:0000256" key="7">
    <source>
        <dbReference type="ARBA" id="ARBA00022927"/>
    </source>
</evidence>
<feature type="region of interest" description="Disordered" evidence="12">
    <location>
        <begin position="768"/>
        <end position="802"/>
    </location>
</feature>
<dbReference type="Bgee" id="ENSOANG00000043602">
    <property type="expression patterns" value="Expressed in testis"/>
</dbReference>
<evidence type="ECO:0000256" key="6">
    <source>
        <dbReference type="ARBA" id="ARBA00022856"/>
    </source>
</evidence>
<dbReference type="InParanoid" id="A0A6I8NMY2"/>
<keyword evidence="9 13" id="KW-0472">Membrane</keyword>
<comment type="subcellular location">
    <subcellularLocation>
        <location evidence="1">Membrane</location>
        <topology evidence="1">Multi-pass membrane protein</topology>
    </subcellularLocation>
</comment>